<reference evidence="3 4" key="1">
    <citation type="submission" date="2019-04" db="EMBL/GenBank/DDBJ databases">
        <title>Kribbella sp. NEAU-THZ 27 nov., a novel actinomycete isolated from soil.</title>
        <authorList>
            <person name="Duan L."/>
        </authorList>
    </citation>
    <scope>NUCLEOTIDE SEQUENCE [LARGE SCALE GENOMIC DNA]</scope>
    <source>
        <strain evidence="4">NEAU-THZ27</strain>
    </source>
</reference>
<keyword evidence="2" id="KW-0812">Transmembrane</keyword>
<evidence type="ECO:0000313" key="4">
    <source>
        <dbReference type="Proteomes" id="UP000305836"/>
    </source>
</evidence>
<protein>
    <recommendedName>
        <fullName evidence="5">SAF domain-containing protein</fullName>
    </recommendedName>
</protein>
<dbReference type="Proteomes" id="UP000305836">
    <property type="component" value="Unassembled WGS sequence"/>
</dbReference>
<dbReference type="OrthoDB" id="3827005at2"/>
<accession>A0A4V5UYT4</accession>
<keyword evidence="2" id="KW-1133">Transmembrane helix</keyword>
<dbReference type="AlphaFoldDB" id="A0A4V5UYT4"/>
<dbReference type="EMBL" id="SZPZ01000002">
    <property type="protein sequence ID" value="TKK80003.1"/>
    <property type="molecule type" value="Genomic_DNA"/>
</dbReference>
<feature type="region of interest" description="Disordered" evidence="1">
    <location>
        <begin position="1"/>
        <end position="32"/>
    </location>
</feature>
<evidence type="ECO:0000256" key="1">
    <source>
        <dbReference type="SAM" id="MobiDB-lite"/>
    </source>
</evidence>
<comment type="caution">
    <text evidence="3">The sequence shown here is derived from an EMBL/GenBank/DDBJ whole genome shotgun (WGS) entry which is preliminary data.</text>
</comment>
<evidence type="ECO:0000313" key="3">
    <source>
        <dbReference type="EMBL" id="TKK80003.1"/>
    </source>
</evidence>
<feature type="compositionally biased region" description="Polar residues" evidence="1">
    <location>
        <begin position="1"/>
        <end position="12"/>
    </location>
</feature>
<organism evidence="3 4">
    <name type="scientific">Kribbella jiaozuonensis</name>
    <dbReference type="NCBI Taxonomy" id="2575441"/>
    <lineage>
        <taxon>Bacteria</taxon>
        <taxon>Bacillati</taxon>
        <taxon>Actinomycetota</taxon>
        <taxon>Actinomycetes</taxon>
        <taxon>Propionibacteriales</taxon>
        <taxon>Kribbellaceae</taxon>
        <taxon>Kribbella</taxon>
    </lineage>
</organism>
<proteinExistence type="predicted"/>
<evidence type="ECO:0008006" key="5">
    <source>
        <dbReference type="Google" id="ProtNLM"/>
    </source>
</evidence>
<keyword evidence="2" id="KW-0472">Membrane</keyword>
<keyword evidence="4" id="KW-1185">Reference proteome</keyword>
<feature type="transmembrane region" description="Helical" evidence="2">
    <location>
        <begin position="37"/>
        <end position="58"/>
    </location>
</feature>
<dbReference type="RefSeq" id="WP_137254943.1">
    <property type="nucleotide sequence ID" value="NZ_JBHSPQ010000001.1"/>
</dbReference>
<gene>
    <name evidence="3" type="ORF">FDA38_16765</name>
</gene>
<sequence length="246" mass="24815">MSLSSSTRTPSQGARAAGRPSGGGPNRLPSSRERRPALAALAVILILLGAAGSALIALNSGNRSDFVAISADSLPPGHKLEAKDLSRGDLAGATGGLIPWSQASKYLGRYTTTWLYKDQFVTPENFTKDGEQPIPAGAALVGISLEAGRAPSDGLSVGDIVSITRVPTANQDGATPITLVKAATVTSSAGAITDSKTNANSSLNVTVLVPADQITTVGAAAASKSLMLAKLAPGTKTDVERNGGAN</sequence>
<evidence type="ECO:0000256" key="2">
    <source>
        <dbReference type="SAM" id="Phobius"/>
    </source>
</evidence>
<name>A0A4V5UYT4_9ACTN</name>